<dbReference type="Pfam" id="PF00892">
    <property type="entry name" value="EamA"/>
    <property type="match status" value="2"/>
</dbReference>
<keyword evidence="9" id="KW-1185">Reference proteome</keyword>
<feature type="transmembrane region" description="Helical" evidence="6">
    <location>
        <begin position="265"/>
        <end position="284"/>
    </location>
</feature>
<keyword evidence="4 6" id="KW-1133">Transmembrane helix</keyword>
<evidence type="ECO:0000256" key="4">
    <source>
        <dbReference type="ARBA" id="ARBA00022989"/>
    </source>
</evidence>
<evidence type="ECO:0000313" key="8">
    <source>
        <dbReference type="EMBL" id="TYC56222.1"/>
    </source>
</evidence>
<dbReference type="EMBL" id="SDKK01000011">
    <property type="protein sequence ID" value="TYC56222.1"/>
    <property type="molecule type" value="Genomic_DNA"/>
</dbReference>
<accession>A0A6C2CS31</accession>
<comment type="subcellular location">
    <subcellularLocation>
        <location evidence="1">Membrane</location>
        <topology evidence="1">Multi-pass membrane protein</topology>
    </subcellularLocation>
</comment>
<dbReference type="PANTHER" id="PTHR32322">
    <property type="entry name" value="INNER MEMBRANE TRANSPORTER"/>
    <property type="match status" value="1"/>
</dbReference>
<dbReference type="OrthoDB" id="6119273at2"/>
<feature type="transmembrane region" description="Helical" evidence="6">
    <location>
        <begin position="96"/>
        <end position="117"/>
    </location>
</feature>
<feature type="transmembrane region" description="Helical" evidence="6">
    <location>
        <begin position="36"/>
        <end position="57"/>
    </location>
</feature>
<proteinExistence type="inferred from homology"/>
<feature type="domain" description="EamA" evidence="7">
    <location>
        <begin position="149"/>
        <end position="281"/>
    </location>
</feature>
<dbReference type="SUPFAM" id="SSF103481">
    <property type="entry name" value="Multidrug resistance efflux transporter EmrE"/>
    <property type="match status" value="2"/>
</dbReference>
<keyword evidence="5 6" id="KW-0472">Membrane</keyword>
<comment type="caution">
    <text evidence="8">The sequence shown here is derived from an EMBL/GenBank/DDBJ whole genome shotgun (WGS) entry which is preliminary data.</text>
</comment>
<gene>
    <name evidence="8" type="ORF">ETQ85_13055</name>
</gene>
<evidence type="ECO:0000256" key="1">
    <source>
        <dbReference type="ARBA" id="ARBA00004141"/>
    </source>
</evidence>
<feature type="transmembrane region" description="Helical" evidence="6">
    <location>
        <begin position="240"/>
        <end position="259"/>
    </location>
</feature>
<feature type="transmembrane region" description="Helical" evidence="6">
    <location>
        <begin position="205"/>
        <end position="228"/>
    </location>
</feature>
<feature type="transmembrane region" description="Helical" evidence="6">
    <location>
        <begin position="149"/>
        <end position="167"/>
    </location>
</feature>
<name>A0A6C2CS31_9RHOO</name>
<evidence type="ECO:0000256" key="3">
    <source>
        <dbReference type="ARBA" id="ARBA00022692"/>
    </source>
</evidence>
<dbReference type="PANTHER" id="PTHR32322:SF2">
    <property type="entry name" value="EAMA DOMAIN-CONTAINING PROTEIN"/>
    <property type="match status" value="1"/>
</dbReference>
<protein>
    <submittedName>
        <fullName evidence="8">DMT family transporter</fullName>
    </submittedName>
</protein>
<evidence type="ECO:0000313" key="9">
    <source>
        <dbReference type="Proteomes" id="UP000389128"/>
    </source>
</evidence>
<comment type="similarity">
    <text evidence="2">Belongs to the EamA transporter family.</text>
</comment>
<reference evidence="8 9" key="1">
    <citation type="submission" date="2019-01" db="EMBL/GenBank/DDBJ databases">
        <title>Zoogloea oleivorans genome sequencing and assembly.</title>
        <authorList>
            <person name="Tancsics A."/>
            <person name="Farkas M."/>
            <person name="Kriszt B."/>
            <person name="Maroti G."/>
            <person name="Horvath B."/>
        </authorList>
    </citation>
    <scope>NUCLEOTIDE SEQUENCE [LARGE SCALE GENOMIC DNA]</scope>
    <source>
        <strain evidence="8 9">Buc</strain>
    </source>
</reference>
<feature type="transmembrane region" description="Helical" evidence="6">
    <location>
        <begin position="7"/>
        <end position="30"/>
    </location>
</feature>
<dbReference type="GO" id="GO:0016020">
    <property type="term" value="C:membrane"/>
    <property type="evidence" value="ECO:0007669"/>
    <property type="project" value="UniProtKB-SubCell"/>
</dbReference>
<evidence type="ECO:0000256" key="5">
    <source>
        <dbReference type="ARBA" id="ARBA00023136"/>
    </source>
</evidence>
<dbReference type="Proteomes" id="UP000389128">
    <property type="component" value="Unassembled WGS sequence"/>
</dbReference>
<sequence>MANPRWVGAGLVALSAISFGAMAIFARVAFAGGVDVTALLFLRFLIAGGLMAAFMVISRRRWPSRRNVWVLALMGGVGYVGQSMCFFSALQYASAGLVALLLYLYPFLVTLLGVAFLKERLTALRAGAVVAALAGTGLTLGSGLGGSGLGIALGLAAALIYSVYILVGSRVLKDEDPLAAVTVVMLAAAVVFGLAVLVVEPHFPVTASAWGAVAAIALVSTVVAMVGFFAGIQRLGAADAATLSTLEPVVTFVLAALFLGEAVSLTQVLGGVIVLGAVIALARASDQPAG</sequence>
<evidence type="ECO:0000259" key="7">
    <source>
        <dbReference type="Pfam" id="PF00892"/>
    </source>
</evidence>
<organism evidence="8 9">
    <name type="scientific">Zoogloea oleivorans</name>
    <dbReference type="NCBI Taxonomy" id="1552750"/>
    <lineage>
        <taxon>Bacteria</taxon>
        <taxon>Pseudomonadati</taxon>
        <taxon>Pseudomonadota</taxon>
        <taxon>Betaproteobacteria</taxon>
        <taxon>Rhodocyclales</taxon>
        <taxon>Zoogloeaceae</taxon>
        <taxon>Zoogloea</taxon>
    </lineage>
</organism>
<feature type="transmembrane region" description="Helical" evidence="6">
    <location>
        <begin position="124"/>
        <end position="143"/>
    </location>
</feature>
<dbReference type="AlphaFoldDB" id="A0A6C2CS31"/>
<evidence type="ECO:0000256" key="2">
    <source>
        <dbReference type="ARBA" id="ARBA00007362"/>
    </source>
</evidence>
<dbReference type="InterPro" id="IPR050638">
    <property type="entry name" value="AA-Vitamin_Transporters"/>
</dbReference>
<dbReference type="InterPro" id="IPR037185">
    <property type="entry name" value="EmrE-like"/>
</dbReference>
<dbReference type="InterPro" id="IPR000620">
    <property type="entry name" value="EamA_dom"/>
</dbReference>
<feature type="domain" description="EamA" evidence="7">
    <location>
        <begin position="8"/>
        <end position="139"/>
    </location>
</feature>
<evidence type="ECO:0000256" key="6">
    <source>
        <dbReference type="SAM" id="Phobius"/>
    </source>
</evidence>
<keyword evidence="3 6" id="KW-0812">Transmembrane</keyword>
<feature type="transmembrane region" description="Helical" evidence="6">
    <location>
        <begin position="179"/>
        <end position="199"/>
    </location>
</feature>
<dbReference type="RefSeq" id="WP_148579516.1">
    <property type="nucleotide sequence ID" value="NZ_SDKK01000011.1"/>
</dbReference>
<feature type="transmembrane region" description="Helical" evidence="6">
    <location>
        <begin position="69"/>
        <end position="90"/>
    </location>
</feature>